<evidence type="ECO:0000256" key="10">
    <source>
        <dbReference type="ARBA" id="ARBA00048478"/>
    </source>
</evidence>
<dbReference type="InterPro" id="IPR027417">
    <property type="entry name" value="P-loop_NTPase"/>
</dbReference>
<dbReference type="CDD" id="cd02020">
    <property type="entry name" value="CMPK"/>
    <property type="match status" value="1"/>
</dbReference>
<dbReference type="Gene3D" id="3.40.50.300">
    <property type="entry name" value="P-loop containing nucleotide triphosphate hydrolases"/>
    <property type="match status" value="1"/>
</dbReference>
<comment type="subcellular location">
    <subcellularLocation>
        <location evidence="1">Cytoplasm</location>
    </subcellularLocation>
</comment>
<evidence type="ECO:0000256" key="5">
    <source>
        <dbReference type="ARBA" id="ARBA00022679"/>
    </source>
</evidence>
<dbReference type="EMBL" id="JAQQAL010000024">
    <property type="protein sequence ID" value="MDC7227390.1"/>
    <property type="molecule type" value="Genomic_DNA"/>
</dbReference>
<comment type="similarity">
    <text evidence="2">Belongs to the cytidylate kinase family. Type 2 subfamily.</text>
</comment>
<dbReference type="InterPro" id="IPR011994">
    <property type="entry name" value="Cytidylate_kinase_dom"/>
</dbReference>
<evidence type="ECO:0000313" key="12">
    <source>
        <dbReference type="Proteomes" id="UP001221217"/>
    </source>
</evidence>
<dbReference type="InterPro" id="IPR011892">
    <property type="entry name" value="Cyt_kin_arch"/>
</dbReference>
<dbReference type="NCBIfam" id="TIGR02173">
    <property type="entry name" value="cyt_kin_arch"/>
    <property type="match status" value="1"/>
</dbReference>
<dbReference type="GO" id="GO:0006139">
    <property type="term" value="P:nucleobase-containing compound metabolic process"/>
    <property type="evidence" value="ECO:0007669"/>
    <property type="project" value="InterPro"/>
</dbReference>
<organism evidence="11 12">
    <name type="scientific">Candidatus Thalassospirochaeta sargassi</name>
    <dbReference type="NCBI Taxonomy" id="3119039"/>
    <lineage>
        <taxon>Bacteria</taxon>
        <taxon>Pseudomonadati</taxon>
        <taxon>Spirochaetota</taxon>
        <taxon>Spirochaetia</taxon>
        <taxon>Spirochaetales</taxon>
        <taxon>Spirochaetaceae</taxon>
        <taxon>Candidatus Thalassospirochaeta</taxon>
    </lineage>
</organism>
<evidence type="ECO:0000256" key="8">
    <source>
        <dbReference type="ARBA" id="ARBA00022840"/>
    </source>
</evidence>
<evidence type="ECO:0000256" key="3">
    <source>
        <dbReference type="ARBA" id="ARBA00012906"/>
    </source>
</evidence>
<dbReference type="EC" id="2.7.4.25" evidence="3"/>
<reference evidence="11 12" key="1">
    <citation type="submission" date="2022-12" db="EMBL/GenBank/DDBJ databases">
        <title>Metagenome assembled genome from gulf of manar.</title>
        <authorList>
            <person name="Kohli P."/>
            <person name="Pk S."/>
            <person name="Venkata Ramana C."/>
            <person name="Sasikala C."/>
        </authorList>
    </citation>
    <scope>NUCLEOTIDE SEQUENCE [LARGE SCALE GENOMIC DNA]</scope>
    <source>
        <strain evidence="11">JB008</strain>
    </source>
</reference>
<keyword evidence="4" id="KW-0963">Cytoplasm</keyword>
<evidence type="ECO:0000313" key="11">
    <source>
        <dbReference type="EMBL" id="MDC7227390.1"/>
    </source>
</evidence>
<name>A0AAJ1MN69_9SPIO</name>
<evidence type="ECO:0000256" key="1">
    <source>
        <dbReference type="ARBA" id="ARBA00004496"/>
    </source>
</evidence>
<evidence type="ECO:0000256" key="9">
    <source>
        <dbReference type="ARBA" id="ARBA00047615"/>
    </source>
</evidence>
<sequence>MKEGMKIAISGKSGCGNSTVSRLVAEKLGFEMINFTFRQLAEEKGLEFRELCEASMTDFSYDRELDSRQVEMASGGNCVLGSRLAVWMLKDADLKVFLNASAEVRSGRIQQREGGSLNDVLAVTEKRDKNDSSRYREIYEIDNNEFGFVDLVVRADRLDQYQIADIIVAAAKSIE</sequence>
<evidence type="ECO:0000256" key="6">
    <source>
        <dbReference type="ARBA" id="ARBA00022741"/>
    </source>
</evidence>
<dbReference type="GO" id="GO:0005737">
    <property type="term" value="C:cytoplasm"/>
    <property type="evidence" value="ECO:0007669"/>
    <property type="project" value="UniProtKB-SubCell"/>
</dbReference>
<dbReference type="AlphaFoldDB" id="A0AAJ1MN69"/>
<comment type="catalytic activity">
    <reaction evidence="10">
        <text>CMP + ATP = CDP + ADP</text>
        <dbReference type="Rhea" id="RHEA:11600"/>
        <dbReference type="ChEBI" id="CHEBI:30616"/>
        <dbReference type="ChEBI" id="CHEBI:58069"/>
        <dbReference type="ChEBI" id="CHEBI:60377"/>
        <dbReference type="ChEBI" id="CHEBI:456216"/>
        <dbReference type="EC" id="2.7.4.25"/>
    </reaction>
</comment>
<evidence type="ECO:0000256" key="2">
    <source>
        <dbReference type="ARBA" id="ARBA00011005"/>
    </source>
</evidence>
<dbReference type="GO" id="GO:0036431">
    <property type="term" value="F:dCMP kinase activity"/>
    <property type="evidence" value="ECO:0007669"/>
    <property type="project" value="InterPro"/>
</dbReference>
<evidence type="ECO:0000256" key="4">
    <source>
        <dbReference type="ARBA" id="ARBA00022490"/>
    </source>
</evidence>
<comment type="caution">
    <text evidence="11">The sequence shown here is derived from an EMBL/GenBank/DDBJ whole genome shotgun (WGS) entry which is preliminary data.</text>
</comment>
<keyword evidence="7 11" id="KW-0418">Kinase</keyword>
<gene>
    <name evidence="11" type="ORF">PQJ61_11565</name>
</gene>
<evidence type="ECO:0000256" key="7">
    <source>
        <dbReference type="ARBA" id="ARBA00022777"/>
    </source>
</evidence>
<dbReference type="Proteomes" id="UP001221217">
    <property type="component" value="Unassembled WGS sequence"/>
</dbReference>
<keyword evidence="8" id="KW-0067">ATP-binding</keyword>
<keyword evidence="5" id="KW-0808">Transferase</keyword>
<dbReference type="GO" id="GO:0005524">
    <property type="term" value="F:ATP binding"/>
    <property type="evidence" value="ECO:0007669"/>
    <property type="project" value="UniProtKB-KW"/>
</dbReference>
<comment type="catalytic activity">
    <reaction evidence="9">
        <text>dCMP + ATP = dCDP + ADP</text>
        <dbReference type="Rhea" id="RHEA:25094"/>
        <dbReference type="ChEBI" id="CHEBI:30616"/>
        <dbReference type="ChEBI" id="CHEBI:57566"/>
        <dbReference type="ChEBI" id="CHEBI:58593"/>
        <dbReference type="ChEBI" id="CHEBI:456216"/>
        <dbReference type="EC" id="2.7.4.25"/>
    </reaction>
</comment>
<accession>A0AAJ1MN69</accession>
<keyword evidence="6" id="KW-0547">Nucleotide-binding</keyword>
<protein>
    <recommendedName>
        <fullName evidence="3">(d)CMP kinase</fullName>
        <ecNumber evidence="3">2.7.4.25</ecNumber>
    </recommendedName>
</protein>
<proteinExistence type="inferred from homology"/>
<dbReference type="Pfam" id="PF13189">
    <property type="entry name" value="Cytidylate_kin2"/>
    <property type="match status" value="1"/>
</dbReference>
<dbReference type="SUPFAM" id="SSF52540">
    <property type="entry name" value="P-loop containing nucleoside triphosphate hydrolases"/>
    <property type="match status" value="1"/>
</dbReference>